<dbReference type="GO" id="GO:0022841">
    <property type="term" value="F:potassium ion leak channel activity"/>
    <property type="evidence" value="ECO:0007669"/>
    <property type="project" value="TreeGrafter"/>
</dbReference>
<feature type="transmembrane region" description="Helical" evidence="9">
    <location>
        <begin position="6"/>
        <end position="29"/>
    </location>
</feature>
<dbReference type="Proteomes" id="UP000308267">
    <property type="component" value="Unassembled WGS sequence"/>
</dbReference>
<feature type="transmembrane region" description="Helical" evidence="9">
    <location>
        <begin position="247"/>
        <end position="267"/>
    </location>
</feature>
<reference evidence="11 12" key="1">
    <citation type="journal article" date="2019" name="BMC Genomics">
        <title>New insights from Opisthorchis felineus genome: update on genomics of the epidemiologically important liver flukes.</title>
        <authorList>
            <person name="Ershov N.I."/>
            <person name="Mordvinov V.A."/>
            <person name="Prokhortchouk E.B."/>
            <person name="Pakharukova M.Y."/>
            <person name="Gunbin K.V."/>
            <person name="Ustyantsev K."/>
            <person name="Genaev M.A."/>
            <person name="Blinov A.G."/>
            <person name="Mazur A."/>
            <person name="Boulygina E."/>
            <person name="Tsygankova S."/>
            <person name="Khrameeva E."/>
            <person name="Chekanov N."/>
            <person name="Fan G."/>
            <person name="Xiao A."/>
            <person name="Zhang H."/>
            <person name="Xu X."/>
            <person name="Yang H."/>
            <person name="Solovyev V."/>
            <person name="Lee S.M."/>
            <person name="Liu X."/>
            <person name="Afonnikov D.A."/>
            <person name="Skryabin K.G."/>
        </authorList>
    </citation>
    <scope>NUCLEOTIDE SEQUENCE [LARGE SCALE GENOMIC DNA]</scope>
    <source>
        <strain evidence="11">AK-0245</strain>
        <tissue evidence="11">Whole organism</tissue>
    </source>
</reference>
<evidence type="ECO:0000256" key="8">
    <source>
        <dbReference type="RuleBase" id="RU003857"/>
    </source>
</evidence>
<feature type="domain" description="Potassium channel" evidence="10">
    <location>
        <begin position="98"/>
        <end position="152"/>
    </location>
</feature>
<feature type="transmembrane region" description="Helical" evidence="9">
    <location>
        <begin position="130"/>
        <end position="148"/>
    </location>
</feature>
<feature type="transmembrane region" description="Helical" evidence="9">
    <location>
        <begin position="100"/>
        <end position="118"/>
    </location>
</feature>
<dbReference type="GO" id="GO:0015271">
    <property type="term" value="F:outward rectifier potassium channel activity"/>
    <property type="evidence" value="ECO:0007669"/>
    <property type="project" value="TreeGrafter"/>
</dbReference>
<protein>
    <recommendedName>
        <fullName evidence="10">Potassium channel domain-containing protein</fullName>
    </recommendedName>
</protein>
<dbReference type="GO" id="GO:0030322">
    <property type="term" value="P:stabilization of membrane potential"/>
    <property type="evidence" value="ECO:0007669"/>
    <property type="project" value="TreeGrafter"/>
</dbReference>
<keyword evidence="2 8" id="KW-0813">Transport</keyword>
<keyword evidence="3 8" id="KW-0812">Transmembrane</keyword>
<evidence type="ECO:0000256" key="4">
    <source>
        <dbReference type="ARBA" id="ARBA00022989"/>
    </source>
</evidence>
<keyword evidence="12" id="KW-1185">Reference proteome</keyword>
<organism evidence="11 12">
    <name type="scientific">Opisthorchis felineus</name>
    <dbReference type="NCBI Taxonomy" id="147828"/>
    <lineage>
        <taxon>Eukaryota</taxon>
        <taxon>Metazoa</taxon>
        <taxon>Spiralia</taxon>
        <taxon>Lophotrochozoa</taxon>
        <taxon>Platyhelminthes</taxon>
        <taxon>Trematoda</taxon>
        <taxon>Digenea</taxon>
        <taxon>Opisthorchiida</taxon>
        <taxon>Opisthorchiata</taxon>
        <taxon>Opisthorchiidae</taxon>
        <taxon>Opisthorchis</taxon>
    </lineage>
</organism>
<feature type="transmembrane region" description="Helical" evidence="9">
    <location>
        <begin position="223"/>
        <end position="241"/>
    </location>
</feature>
<comment type="caution">
    <text evidence="11">The sequence shown here is derived from an EMBL/GenBank/DDBJ whole genome shotgun (WGS) entry which is preliminary data.</text>
</comment>
<proteinExistence type="inferred from homology"/>
<dbReference type="InterPro" id="IPR003280">
    <property type="entry name" value="2pore_dom_K_chnl"/>
</dbReference>
<evidence type="ECO:0000256" key="9">
    <source>
        <dbReference type="SAM" id="Phobius"/>
    </source>
</evidence>
<dbReference type="PANTHER" id="PTHR11003:SF335">
    <property type="entry name" value="POTASSIUM CHANNEL DOMAIN-CONTAINING PROTEIN"/>
    <property type="match status" value="1"/>
</dbReference>
<evidence type="ECO:0000313" key="12">
    <source>
        <dbReference type="Proteomes" id="UP000308267"/>
    </source>
</evidence>
<evidence type="ECO:0000313" key="11">
    <source>
        <dbReference type="EMBL" id="TGZ59946.1"/>
    </source>
</evidence>
<accession>A0A4S2LBI2</accession>
<keyword evidence="5 8" id="KW-0406">Ion transport</keyword>
<gene>
    <name evidence="11" type="ORF">CRM22_008805</name>
</gene>
<name>A0A4S2LBI2_OPIFE</name>
<dbReference type="EMBL" id="SJOL01008653">
    <property type="protein sequence ID" value="TGZ59946.1"/>
    <property type="molecule type" value="Genomic_DNA"/>
</dbReference>
<dbReference type="Gene3D" id="1.10.287.70">
    <property type="match status" value="1"/>
</dbReference>
<feature type="transmembrane region" description="Helical" evidence="9">
    <location>
        <begin position="188"/>
        <end position="211"/>
    </location>
</feature>
<dbReference type="OrthoDB" id="297496at2759"/>
<evidence type="ECO:0000256" key="6">
    <source>
        <dbReference type="ARBA" id="ARBA00023136"/>
    </source>
</evidence>
<evidence type="ECO:0000256" key="1">
    <source>
        <dbReference type="ARBA" id="ARBA00004141"/>
    </source>
</evidence>
<dbReference type="STRING" id="147828.A0A4S2LBI2"/>
<keyword evidence="6 9" id="KW-0472">Membrane</keyword>
<evidence type="ECO:0000256" key="5">
    <source>
        <dbReference type="ARBA" id="ARBA00023065"/>
    </source>
</evidence>
<evidence type="ECO:0000259" key="10">
    <source>
        <dbReference type="Pfam" id="PF07885"/>
    </source>
</evidence>
<evidence type="ECO:0000256" key="7">
    <source>
        <dbReference type="ARBA" id="ARBA00023303"/>
    </source>
</evidence>
<dbReference type="Pfam" id="PF07885">
    <property type="entry name" value="Ion_trans_2"/>
    <property type="match status" value="2"/>
</dbReference>
<feature type="domain" description="Potassium channel" evidence="10">
    <location>
        <begin position="196"/>
        <end position="272"/>
    </location>
</feature>
<dbReference type="GO" id="GO:0005886">
    <property type="term" value="C:plasma membrane"/>
    <property type="evidence" value="ECO:0007669"/>
    <property type="project" value="TreeGrafter"/>
</dbReference>
<dbReference type="SUPFAM" id="SSF81324">
    <property type="entry name" value="Voltage-gated potassium channels"/>
    <property type="match status" value="2"/>
</dbReference>
<dbReference type="AlphaFoldDB" id="A0A4S2LBI2"/>
<dbReference type="PANTHER" id="PTHR11003">
    <property type="entry name" value="POTASSIUM CHANNEL, SUBFAMILY K"/>
    <property type="match status" value="1"/>
</dbReference>
<dbReference type="InterPro" id="IPR013099">
    <property type="entry name" value="K_chnl_dom"/>
</dbReference>
<comment type="similarity">
    <text evidence="8">Belongs to the two pore domain potassium channel (TC 1.A.1.8) family.</text>
</comment>
<comment type="subcellular location">
    <subcellularLocation>
        <location evidence="1">Membrane</location>
        <topology evidence="1">Multi-pass membrane protein</topology>
    </subcellularLocation>
</comment>
<evidence type="ECO:0000256" key="3">
    <source>
        <dbReference type="ARBA" id="ARBA00022692"/>
    </source>
</evidence>
<sequence length="310" mass="34155">MARPGQFFNSLPGIIVILAFITLFGALLFQRIEGPHERHSRIHVSKTRQKIFVLAQQLAKKGDSADWSKLVAQVDRYREKLYESWQSGTDELTIDVPTKWSLWGSIYYCFTLFTTIGYGDVFPSTAVGKLLTLVYGMIAIPVCSLLISRISSGLVRFTKAIYLMTLESSGIPVGLREAYSRTDASFNFRVLPCLLLFSFYLVFGAGVYSYVTGGKPVKWGKMDAIYFAFITITTVGFGDLVPDQDAFFAVLSIIYMVVGLALTGIVFGRLTVAFDLFLSGYGQATGAEQATPAEVSGATKTAPTQHHKHA</sequence>
<keyword evidence="4 9" id="KW-1133">Transmembrane helix</keyword>
<dbReference type="PRINTS" id="PR01333">
    <property type="entry name" value="2POREKCHANEL"/>
</dbReference>
<evidence type="ECO:0000256" key="2">
    <source>
        <dbReference type="ARBA" id="ARBA00022448"/>
    </source>
</evidence>
<keyword evidence="7 8" id="KW-0407">Ion channel</keyword>